<protein>
    <submittedName>
        <fullName evidence="1">Uncharacterized protein</fullName>
    </submittedName>
</protein>
<sequence>MTIVVNNKEIEQLAQFSDKTQTLIQFLNQGKESVNTLIQQSEIMRFSSEAQFIEQLYLGLMNSTLIYLHHIPISIDVKKLLELTTNDLRDLATLSNRDSEKDKAILADLLTKYRLLDSTILNKIALFYRRYNLSYHALGWSASFKDQLNLYHVICYCERCYELSNQTVIPACQWATQQAQNLSEFARYLCIYLEWKKHSPSPISALNDAITTLSPVVNANLDSPVVTYELQAIDLHNAIKQWHESGKYLGFSSFSAGLLNIVLNIDLGKGDLVQAANDYLETLQHTLINSLAKDSYVCQAGQYRHYLYDLYHSEALLDVDSQGCLSVQNHWPLVA</sequence>
<comment type="caution">
    <text evidence="1">The sequence shown here is derived from an EMBL/GenBank/DDBJ whole genome shotgun (WGS) entry which is preliminary data.</text>
</comment>
<organism evidence="1 2">
    <name type="scientific">Pseudoalteromonas piscicida</name>
    <dbReference type="NCBI Taxonomy" id="43662"/>
    <lineage>
        <taxon>Bacteria</taxon>
        <taxon>Pseudomonadati</taxon>
        <taxon>Pseudomonadota</taxon>
        <taxon>Gammaproteobacteria</taxon>
        <taxon>Alteromonadales</taxon>
        <taxon>Pseudoalteromonadaceae</taxon>
        <taxon>Pseudoalteromonas</taxon>
    </lineage>
</organism>
<dbReference type="RefSeq" id="WP_045962398.1">
    <property type="nucleotide sequence ID" value="NZ_JXXW01000009.1"/>
</dbReference>
<dbReference type="Proteomes" id="UP000305423">
    <property type="component" value="Unassembled WGS sequence"/>
</dbReference>
<evidence type="ECO:0000313" key="2">
    <source>
        <dbReference type="Proteomes" id="UP000305423"/>
    </source>
</evidence>
<name>A0AAQ2ER80_PSEO7</name>
<accession>A0AAQ2ER80</accession>
<reference evidence="2" key="2">
    <citation type="submission" date="2019-06" db="EMBL/GenBank/DDBJ databases">
        <title>Co-occurence of chitin degradation, pigmentation and bioactivity in marine Pseudoalteromonas.</title>
        <authorList>
            <person name="Sonnenschein E.C."/>
            <person name="Bech P.K."/>
        </authorList>
    </citation>
    <scope>NUCLEOTIDE SEQUENCE [LARGE SCALE GENOMIC DNA]</scope>
    <source>
        <strain evidence="2">S1607</strain>
    </source>
</reference>
<dbReference type="AlphaFoldDB" id="A0AAQ2ER80"/>
<dbReference type="EMBL" id="PNEL01000047">
    <property type="protein sequence ID" value="TMN74901.1"/>
    <property type="molecule type" value="Genomic_DNA"/>
</dbReference>
<proteinExistence type="predicted"/>
<evidence type="ECO:0000313" key="1">
    <source>
        <dbReference type="EMBL" id="TMN74901.1"/>
    </source>
</evidence>
<reference evidence="1 2" key="1">
    <citation type="submission" date="2017-12" db="EMBL/GenBank/DDBJ databases">
        <authorList>
            <person name="Paulsen S."/>
            <person name="Gram L.K."/>
        </authorList>
    </citation>
    <scope>NUCLEOTIDE SEQUENCE [LARGE SCALE GENOMIC DNA]</scope>
    <source>
        <strain evidence="1 2">S1607</strain>
    </source>
</reference>
<gene>
    <name evidence="1" type="ORF">CWB74_17465</name>
</gene>